<proteinExistence type="predicted"/>
<keyword evidence="3" id="KW-1185">Reference proteome</keyword>
<dbReference type="AlphaFoldDB" id="A0AAV4NBY0"/>
<dbReference type="Proteomes" id="UP001054945">
    <property type="component" value="Unassembled WGS sequence"/>
</dbReference>
<reference evidence="2 3" key="1">
    <citation type="submission" date="2021-06" db="EMBL/GenBank/DDBJ databases">
        <title>Caerostris extrusa draft genome.</title>
        <authorList>
            <person name="Kono N."/>
            <person name="Arakawa K."/>
        </authorList>
    </citation>
    <scope>NUCLEOTIDE SEQUENCE [LARGE SCALE GENOMIC DNA]</scope>
</reference>
<feature type="region of interest" description="Disordered" evidence="1">
    <location>
        <begin position="108"/>
        <end position="130"/>
    </location>
</feature>
<organism evidence="2 3">
    <name type="scientific">Caerostris extrusa</name>
    <name type="common">Bark spider</name>
    <name type="synonym">Caerostris bankana</name>
    <dbReference type="NCBI Taxonomy" id="172846"/>
    <lineage>
        <taxon>Eukaryota</taxon>
        <taxon>Metazoa</taxon>
        <taxon>Ecdysozoa</taxon>
        <taxon>Arthropoda</taxon>
        <taxon>Chelicerata</taxon>
        <taxon>Arachnida</taxon>
        <taxon>Araneae</taxon>
        <taxon>Araneomorphae</taxon>
        <taxon>Entelegynae</taxon>
        <taxon>Araneoidea</taxon>
        <taxon>Araneidae</taxon>
        <taxon>Caerostris</taxon>
    </lineage>
</organism>
<evidence type="ECO:0000313" key="2">
    <source>
        <dbReference type="EMBL" id="GIX81320.1"/>
    </source>
</evidence>
<gene>
    <name evidence="2" type="ORF">CEXT_507471</name>
</gene>
<evidence type="ECO:0000256" key="1">
    <source>
        <dbReference type="SAM" id="MobiDB-lite"/>
    </source>
</evidence>
<sequence length="144" mass="15961">MALLRISELHFLHVLIQATNSNSNKLYPNSCLKCPQIPNQITYITYGSPKRCDELSLLRSKVGGVFVRMQVHRDFSSHQSPSRRTTCWHCHPDTPQSSATTDMATFTTNSTSKGGRSLQKRMSLGGSGKKARGILNKLLGKGKN</sequence>
<accession>A0AAV4NBY0</accession>
<name>A0AAV4NBY0_CAEEX</name>
<evidence type="ECO:0000313" key="3">
    <source>
        <dbReference type="Proteomes" id="UP001054945"/>
    </source>
</evidence>
<comment type="caution">
    <text evidence="2">The sequence shown here is derived from an EMBL/GenBank/DDBJ whole genome shotgun (WGS) entry which is preliminary data.</text>
</comment>
<dbReference type="EMBL" id="BPLR01003118">
    <property type="protein sequence ID" value="GIX81320.1"/>
    <property type="molecule type" value="Genomic_DNA"/>
</dbReference>
<protein>
    <submittedName>
        <fullName evidence="2">Uncharacterized protein</fullName>
    </submittedName>
</protein>